<dbReference type="InterPro" id="IPR013151">
    <property type="entry name" value="Immunoglobulin_dom"/>
</dbReference>
<dbReference type="PANTHER" id="PTHR24369:SF210">
    <property type="entry name" value="CHAOPTIN-RELATED"/>
    <property type="match status" value="1"/>
</dbReference>
<dbReference type="SMART" id="SM00409">
    <property type="entry name" value="IG"/>
    <property type="match status" value="1"/>
</dbReference>
<dbReference type="InterPro" id="IPR003591">
    <property type="entry name" value="Leu-rich_rpt_typical-subtyp"/>
</dbReference>
<dbReference type="InterPro" id="IPR013783">
    <property type="entry name" value="Ig-like_fold"/>
</dbReference>
<dbReference type="AlphaFoldDB" id="A0A183A877"/>
<accession>A0A183A877</accession>
<organism evidence="9">
    <name type="scientific">Echinostoma caproni</name>
    <dbReference type="NCBI Taxonomy" id="27848"/>
    <lineage>
        <taxon>Eukaryota</taxon>
        <taxon>Metazoa</taxon>
        <taxon>Spiralia</taxon>
        <taxon>Lophotrochozoa</taxon>
        <taxon>Platyhelminthes</taxon>
        <taxon>Trematoda</taxon>
        <taxon>Digenea</taxon>
        <taxon>Plagiorchiida</taxon>
        <taxon>Echinostomata</taxon>
        <taxon>Echinostomatoidea</taxon>
        <taxon>Echinostomatidae</taxon>
        <taxon>Echinostoma</taxon>
    </lineage>
</organism>
<dbReference type="WBParaSite" id="ECPE_0000316501-mRNA-1">
    <property type="protein sequence ID" value="ECPE_0000316501-mRNA-1"/>
    <property type="gene ID" value="ECPE_0000316501"/>
</dbReference>
<sequence length="857" mass="95314">LIRRALTRQVFYDSLPSLVTNPHAIIHTDLSIWPRCAMFEVTSVIRYVHICVIPHGSIAPVSNPGLNRILLVIIISMEPHVQVQLYLLIVITLPKAAFSVRGCVTYVAGEDYSMRQSICDKPDTHFTTIPAALPSQVVKLTVNHQDITELNSTQFKHLPNLTYLDLDSNKIVRIHPNTFHVLKHLQTLSLRFNLLIFSVDSFHPDVTHGLIGLENLNLLQNPMGYVPKRIFAPIGSSLRSLVLSGGSEDFQLDPGALDGLTMLQLLDLSYNHLESLPESFESTLHHMQLKELYLYGNPWRCDCNLRWLKVWFLKYNSKLIYSRPVPEGVNRNLLDPSAQRWYDYNYDGTGDGPSLLQPRCASPYALFGRPLFSHQTLAGLQPVRTTDFHCLPQALTANQPVQLTLGSNATLTCEFFADPTGIVVWYRNGTLIQQRWARMSMHQTTGRTFQAELTVQDVQPSDAGTYVCFLDTGHGRVNTTFSVQVNSDDQTVSSKIKEGVFRWINRLNTTLVLKYTGIIASCLIMLLMIIGLFIYCFYGKRNRLSKPRFDRERMSNQVEPDVQMNNDSPIKSQTNAGTYDFLPPRPSVVAPQSSLVRRENVPVDIKDNNMREMQLISPTNEKMDNYVTFRILPTDSKNDLPQRCSVHNYAIIHPVGADSVLLDSTNPRLIPLPSAAQLLVSPPAMPAPIAHTDQSHLLVFKEPERNLTNMELSGIIQPPGPVLSDALVANTSTSDLTPCPLHGHIYATLHPHQSDRRDNVESSKRHIATMPAGLGSVHEKRTSTLPSRRKSPGAGGGSGFATAATSTTANLEASEGTNRFGALNASSTPDIAVIKPKTNGPAVKSTDNNHDHDEVAS</sequence>
<proteinExistence type="predicted"/>
<protein>
    <submittedName>
        <fullName evidence="9">Ig-like domain-containing protein</fullName>
    </submittedName>
</protein>
<evidence type="ECO:0000256" key="5">
    <source>
        <dbReference type="ARBA" id="ARBA00023319"/>
    </source>
</evidence>
<dbReference type="InterPro" id="IPR050541">
    <property type="entry name" value="LRR_TM_domain-containing"/>
</dbReference>
<dbReference type="InterPro" id="IPR001611">
    <property type="entry name" value="Leu-rich_rpt"/>
</dbReference>
<feature type="transmembrane region" description="Helical" evidence="7">
    <location>
        <begin position="515"/>
        <end position="538"/>
    </location>
</feature>
<keyword evidence="7" id="KW-1133">Transmembrane helix</keyword>
<evidence type="ECO:0000256" key="4">
    <source>
        <dbReference type="ARBA" id="ARBA00023157"/>
    </source>
</evidence>
<dbReference type="InterPro" id="IPR003599">
    <property type="entry name" value="Ig_sub"/>
</dbReference>
<dbReference type="Pfam" id="PF00560">
    <property type="entry name" value="LRR_1"/>
    <property type="match status" value="1"/>
</dbReference>
<dbReference type="GO" id="GO:0005886">
    <property type="term" value="C:plasma membrane"/>
    <property type="evidence" value="ECO:0007669"/>
    <property type="project" value="TreeGrafter"/>
</dbReference>
<feature type="region of interest" description="Disordered" evidence="6">
    <location>
        <begin position="749"/>
        <end position="802"/>
    </location>
</feature>
<dbReference type="SMART" id="SM00082">
    <property type="entry name" value="LRRCT"/>
    <property type="match status" value="1"/>
</dbReference>
<evidence type="ECO:0000259" key="8">
    <source>
        <dbReference type="PROSITE" id="PS50835"/>
    </source>
</evidence>
<dbReference type="CDD" id="cd00096">
    <property type="entry name" value="Ig"/>
    <property type="match status" value="1"/>
</dbReference>
<dbReference type="InterPro" id="IPR003598">
    <property type="entry name" value="Ig_sub2"/>
</dbReference>
<keyword evidence="4" id="KW-1015">Disulfide bond</keyword>
<dbReference type="Gene3D" id="3.80.10.10">
    <property type="entry name" value="Ribonuclease Inhibitor"/>
    <property type="match status" value="2"/>
</dbReference>
<dbReference type="Pfam" id="PF00047">
    <property type="entry name" value="ig"/>
    <property type="match status" value="1"/>
</dbReference>
<evidence type="ECO:0000256" key="6">
    <source>
        <dbReference type="SAM" id="MobiDB-lite"/>
    </source>
</evidence>
<keyword evidence="1" id="KW-0433">Leucine-rich repeat</keyword>
<evidence type="ECO:0000256" key="7">
    <source>
        <dbReference type="SAM" id="Phobius"/>
    </source>
</evidence>
<dbReference type="InterPro" id="IPR036179">
    <property type="entry name" value="Ig-like_dom_sf"/>
</dbReference>
<keyword evidence="2" id="KW-0732">Signal</keyword>
<evidence type="ECO:0000313" key="9">
    <source>
        <dbReference type="WBParaSite" id="ECPE_0000316501-mRNA-1"/>
    </source>
</evidence>
<keyword evidence="5" id="KW-0393">Immunoglobulin domain</keyword>
<keyword evidence="3" id="KW-0677">Repeat</keyword>
<feature type="domain" description="Ig-like" evidence="8">
    <location>
        <begin position="392"/>
        <end position="484"/>
    </location>
</feature>
<dbReference type="PROSITE" id="PS51450">
    <property type="entry name" value="LRR"/>
    <property type="match status" value="2"/>
</dbReference>
<evidence type="ECO:0000256" key="2">
    <source>
        <dbReference type="ARBA" id="ARBA00022729"/>
    </source>
</evidence>
<evidence type="ECO:0000256" key="3">
    <source>
        <dbReference type="ARBA" id="ARBA00022737"/>
    </source>
</evidence>
<evidence type="ECO:0000256" key="1">
    <source>
        <dbReference type="ARBA" id="ARBA00022614"/>
    </source>
</evidence>
<dbReference type="InterPro" id="IPR000483">
    <property type="entry name" value="Cys-rich_flank_reg_C"/>
</dbReference>
<dbReference type="SMART" id="SM00369">
    <property type="entry name" value="LRR_TYP"/>
    <property type="match status" value="4"/>
</dbReference>
<dbReference type="InterPro" id="IPR007110">
    <property type="entry name" value="Ig-like_dom"/>
</dbReference>
<dbReference type="Gene3D" id="2.60.40.10">
    <property type="entry name" value="Immunoglobulins"/>
    <property type="match status" value="1"/>
</dbReference>
<dbReference type="InterPro" id="IPR032675">
    <property type="entry name" value="LRR_dom_sf"/>
</dbReference>
<reference evidence="9" key="1">
    <citation type="submission" date="2016-06" db="UniProtKB">
        <authorList>
            <consortium name="WormBaseParasite"/>
        </authorList>
    </citation>
    <scope>IDENTIFICATION</scope>
</reference>
<keyword evidence="7" id="KW-0472">Membrane</keyword>
<dbReference type="FunFam" id="2.60.40.10:FF:000032">
    <property type="entry name" value="palladin isoform X1"/>
    <property type="match status" value="1"/>
</dbReference>
<feature type="compositionally biased region" description="Basic and acidic residues" evidence="6">
    <location>
        <begin position="752"/>
        <end position="764"/>
    </location>
</feature>
<dbReference type="PROSITE" id="PS50835">
    <property type="entry name" value="IG_LIKE"/>
    <property type="match status" value="1"/>
</dbReference>
<keyword evidence="7" id="KW-0812">Transmembrane</keyword>
<feature type="compositionally biased region" description="Basic and acidic residues" evidence="6">
    <location>
        <begin position="847"/>
        <end position="857"/>
    </location>
</feature>
<name>A0A183A877_9TREM</name>
<feature type="region of interest" description="Disordered" evidence="6">
    <location>
        <begin position="820"/>
        <end position="857"/>
    </location>
</feature>
<dbReference type="PANTHER" id="PTHR24369">
    <property type="entry name" value="ANTIGEN BSP, PUTATIVE-RELATED"/>
    <property type="match status" value="1"/>
</dbReference>
<dbReference type="Pfam" id="PF13855">
    <property type="entry name" value="LRR_8"/>
    <property type="match status" value="1"/>
</dbReference>
<dbReference type="SMART" id="SM00408">
    <property type="entry name" value="IGc2"/>
    <property type="match status" value="1"/>
</dbReference>
<dbReference type="SUPFAM" id="SSF52058">
    <property type="entry name" value="L domain-like"/>
    <property type="match status" value="1"/>
</dbReference>
<dbReference type="SUPFAM" id="SSF48726">
    <property type="entry name" value="Immunoglobulin"/>
    <property type="match status" value="1"/>
</dbReference>